<dbReference type="CDD" id="cd06587">
    <property type="entry name" value="VOC"/>
    <property type="match status" value="1"/>
</dbReference>
<sequence>MDVSVLFAAIAVADLEVGLAWYADLFGRAPDMPVNESESMWRCSDSAWLYVLRDAERAGSSIVTICVPDLDAVMAEFAGRGISRVPVEQVTASARKATYIDPDGNRVAVIEVRQDERAA</sequence>
<name>A0A941EX86_9ACTN</name>
<accession>A0A941EX86</accession>
<dbReference type="EMBL" id="JAGSOG010000359">
    <property type="protein sequence ID" value="MBR7838988.1"/>
    <property type="molecule type" value="Genomic_DNA"/>
</dbReference>
<dbReference type="SUPFAM" id="SSF54593">
    <property type="entry name" value="Glyoxalase/Bleomycin resistance protein/Dihydroxybiphenyl dioxygenase"/>
    <property type="match status" value="1"/>
</dbReference>
<dbReference type="RefSeq" id="WP_212533434.1">
    <property type="nucleotide sequence ID" value="NZ_JAGSOG010000359.1"/>
</dbReference>
<comment type="caution">
    <text evidence="1">The sequence shown here is derived from an EMBL/GenBank/DDBJ whole genome shotgun (WGS) entry which is preliminary data.</text>
</comment>
<protein>
    <submittedName>
        <fullName evidence="1">VOC family protein</fullName>
    </submittedName>
</protein>
<reference evidence="1" key="1">
    <citation type="submission" date="2021-04" db="EMBL/GenBank/DDBJ databases">
        <title>Genome based classification of Actinospica acidithermotolerans sp. nov., an actinobacterium isolated from an Indonesian hot spring.</title>
        <authorList>
            <person name="Kusuma A.B."/>
            <person name="Putra K.E."/>
            <person name="Nafisah S."/>
            <person name="Loh J."/>
            <person name="Nouioui I."/>
            <person name="Goodfellow M."/>
        </authorList>
    </citation>
    <scope>NUCLEOTIDE SEQUENCE</scope>
    <source>
        <strain evidence="1">CSCA 57</strain>
    </source>
</reference>
<evidence type="ECO:0000313" key="1">
    <source>
        <dbReference type="EMBL" id="MBR7838988.1"/>
    </source>
</evidence>
<dbReference type="InterPro" id="IPR029068">
    <property type="entry name" value="Glyas_Bleomycin-R_OHBP_Dase"/>
</dbReference>
<gene>
    <name evidence="1" type="ORF">KDL01_37315</name>
</gene>
<keyword evidence="2" id="KW-1185">Reference proteome</keyword>
<dbReference type="Proteomes" id="UP000675781">
    <property type="component" value="Unassembled WGS sequence"/>
</dbReference>
<dbReference type="AlphaFoldDB" id="A0A941EX86"/>
<proteinExistence type="predicted"/>
<dbReference type="Gene3D" id="3.10.180.10">
    <property type="entry name" value="2,3-Dihydroxybiphenyl 1,2-Dioxygenase, domain 1"/>
    <property type="match status" value="1"/>
</dbReference>
<evidence type="ECO:0000313" key="2">
    <source>
        <dbReference type="Proteomes" id="UP000675781"/>
    </source>
</evidence>
<organism evidence="1 2">
    <name type="scientific">Actinospica durhamensis</name>
    <dbReference type="NCBI Taxonomy" id="1508375"/>
    <lineage>
        <taxon>Bacteria</taxon>
        <taxon>Bacillati</taxon>
        <taxon>Actinomycetota</taxon>
        <taxon>Actinomycetes</taxon>
        <taxon>Catenulisporales</taxon>
        <taxon>Actinospicaceae</taxon>
        <taxon>Actinospica</taxon>
    </lineage>
</organism>